<evidence type="ECO:0008006" key="4">
    <source>
        <dbReference type="Google" id="ProtNLM"/>
    </source>
</evidence>
<proteinExistence type="predicted"/>
<feature type="chain" id="PRO_5045788505" description="Tetratricopeptide repeat protein" evidence="1">
    <location>
        <begin position="20"/>
        <end position="471"/>
    </location>
</feature>
<protein>
    <recommendedName>
        <fullName evidence="4">Tetratricopeptide repeat protein</fullName>
    </recommendedName>
</protein>
<evidence type="ECO:0000313" key="3">
    <source>
        <dbReference type="Proteomes" id="UP001354989"/>
    </source>
</evidence>
<sequence>MIRSSIFALLILIGLSSCATYYQTNQKFNSEFQQGKLEAAEKTLSSDKKGEEGRNRFLYLVNQGVVNSMMGNYELSNNYLEKAYIFGEDHRKSVGEEALAMVSNPMVTTYPGEDHEHLLILYYKALNYMMMGKTEQALVECRRLDIRQYALSDKYKSERKYRKDAFIHTLMGICYDADKDYNNAFIAYRNAYEIYKNDYKKLFNIDAPYQLKEDLIRTALLSGFPDEADQYRKAFNIDYRLPKDYRKRAGELVFFWNNGLGPVKAEWSVNFTLGSNTGMVTFANQDLGLNFAFPYSPGDNKNNDLTDLNFIRVAFPKYVERPTVFSGGTLTGEGLNLKMNEVEDVNAIAFKTLQERMLLEFSKSLMRVALKKAAEYGMREQNQNAGLALGILNALTEKADTRNWQTLPHTIYYTRAPLKSGENNFDLQLKSKLGAQYNQTHHFKFTGNPGKTIFQSFSSLEIDPRWRQPGY</sequence>
<organism evidence="2 3">
    <name type="scientific">Persicobacter psychrovividus</name>
    <dbReference type="NCBI Taxonomy" id="387638"/>
    <lineage>
        <taxon>Bacteria</taxon>
        <taxon>Pseudomonadati</taxon>
        <taxon>Bacteroidota</taxon>
        <taxon>Cytophagia</taxon>
        <taxon>Cytophagales</taxon>
        <taxon>Persicobacteraceae</taxon>
        <taxon>Persicobacter</taxon>
    </lineage>
</organism>
<feature type="signal peptide" evidence="1">
    <location>
        <begin position="1"/>
        <end position="19"/>
    </location>
</feature>
<accession>A0ABN6L831</accession>
<gene>
    <name evidence="2" type="ORF">PEPS_16500</name>
</gene>
<dbReference type="Proteomes" id="UP001354989">
    <property type="component" value="Chromosome"/>
</dbReference>
<keyword evidence="1" id="KW-0732">Signal</keyword>
<reference evidence="2 3" key="1">
    <citation type="submission" date="2021-12" db="EMBL/GenBank/DDBJ databases">
        <title>Genome sequencing of bacteria with rrn-lacking chromosome and rrn-plasmid.</title>
        <authorList>
            <person name="Anda M."/>
            <person name="Iwasaki W."/>
        </authorList>
    </citation>
    <scope>NUCLEOTIDE SEQUENCE [LARGE SCALE GENOMIC DNA]</scope>
    <source>
        <strain evidence="2 3">NBRC 101262</strain>
    </source>
</reference>
<evidence type="ECO:0000313" key="2">
    <source>
        <dbReference type="EMBL" id="BDC99369.1"/>
    </source>
</evidence>
<dbReference type="InterPro" id="IPR011990">
    <property type="entry name" value="TPR-like_helical_dom_sf"/>
</dbReference>
<dbReference type="RefSeq" id="WP_338396752.1">
    <property type="nucleotide sequence ID" value="NZ_AP025292.1"/>
</dbReference>
<dbReference type="PROSITE" id="PS51257">
    <property type="entry name" value="PROKAR_LIPOPROTEIN"/>
    <property type="match status" value="1"/>
</dbReference>
<dbReference type="SUPFAM" id="SSF48452">
    <property type="entry name" value="TPR-like"/>
    <property type="match status" value="1"/>
</dbReference>
<dbReference type="Gene3D" id="1.25.40.10">
    <property type="entry name" value="Tetratricopeptide repeat domain"/>
    <property type="match status" value="1"/>
</dbReference>
<keyword evidence="3" id="KW-1185">Reference proteome</keyword>
<evidence type="ECO:0000256" key="1">
    <source>
        <dbReference type="SAM" id="SignalP"/>
    </source>
</evidence>
<name>A0ABN6L831_9BACT</name>
<dbReference type="EMBL" id="AP025292">
    <property type="protein sequence ID" value="BDC99369.1"/>
    <property type="molecule type" value="Genomic_DNA"/>
</dbReference>